<dbReference type="InterPro" id="IPR020846">
    <property type="entry name" value="MFS_dom"/>
</dbReference>
<keyword evidence="5 9" id="KW-1133">Transmembrane helix</keyword>
<dbReference type="PROSITE" id="PS50850">
    <property type="entry name" value="MFS"/>
    <property type="match status" value="1"/>
</dbReference>
<evidence type="ECO:0000256" key="2">
    <source>
        <dbReference type="ARBA" id="ARBA00022448"/>
    </source>
</evidence>
<feature type="transmembrane region" description="Helical" evidence="9">
    <location>
        <begin position="172"/>
        <end position="195"/>
    </location>
</feature>
<feature type="transmembrane region" description="Helical" evidence="9">
    <location>
        <begin position="478"/>
        <end position="500"/>
    </location>
</feature>
<keyword evidence="3" id="KW-1003">Cell membrane</keyword>
<feature type="domain" description="Major facilitator superfamily (MFS) profile" evidence="10">
    <location>
        <begin position="21"/>
        <end position="505"/>
    </location>
</feature>
<feature type="transmembrane region" description="Helical" evidence="9">
    <location>
        <begin position="20"/>
        <end position="39"/>
    </location>
</feature>
<proteinExistence type="predicted"/>
<feature type="transmembrane region" description="Helical" evidence="9">
    <location>
        <begin position="207"/>
        <end position="226"/>
    </location>
</feature>
<dbReference type="Proteomes" id="UP001183615">
    <property type="component" value="Unassembled WGS sequence"/>
</dbReference>
<accession>A0ABU2S0Y8</accession>
<organism evidence="11 12">
    <name type="scientific">Streptomyces johnsoniae</name>
    <dbReference type="NCBI Taxonomy" id="3075532"/>
    <lineage>
        <taxon>Bacteria</taxon>
        <taxon>Bacillati</taxon>
        <taxon>Actinomycetota</taxon>
        <taxon>Actinomycetes</taxon>
        <taxon>Kitasatosporales</taxon>
        <taxon>Streptomycetaceae</taxon>
        <taxon>Streptomyces</taxon>
    </lineage>
</organism>
<evidence type="ECO:0000256" key="3">
    <source>
        <dbReference type="ARBA" id="ARBA00022475"/>
    </source>
</evidence>
<reference evidence="12" key="1">
    <citation type="submission" date="2023-07" db="EMBL/GenBank/DDBJ databases">
        <title>30 novel species of actinomycetes from the DSMZ collection.</title>
        <authorList>
            <person name="Nouioui I."/>
        </authorList>
    </citation>
    <scope>NUCLEOTIDE SEQUENCE [LARGE SCALE GENOMIC DNA]</scope>
    <source>
        <strain evidence="12">DSM 41886</strain>
    </source>
</reference>
<feature type="transmembrane region" description="Helical" evidence="9">
    <location>
        <begin position="59"/>
        <end position="78"/>
    </location>
</feature>
<dbReference type="SUPFAM" id="SSF103473">
    <property type="entry name" value="MFS general substrate transporter"/>
    <property type="match status" value="1"/>
</dbReference>
<keyword evidence="7" id="KW-0046">Antibiotic resistance</keyword>
<keyword evidence="6 9" id="KW-0472">Membrane</keyword>
<dbReference type="RefSeq" id="WP_311616990.1">
    <property type="nucleotide sequence ID" value="NZ_JAVREV010000003.1"/>
</dbReference>
<evidence type="ECO:0000256" key="7">
    <source>
        <dbReference type="ARBA" id="ARBA00023251"/>
    </source>
</evidence>
<evidence type="ECO:0000256" key="6">
    <source>
        <dbReference type="ARBA" id="ARBA00023136"/>
    </source>
</evidence>
<dbReference type="PANTHER" id="PTHR42718:SF42">
    <property type="entry name" value="EXPORT PROTEIN"/>
    <property type="match status" value="1"/>
</dbReference>
<name>A0ABU2S0Y8_9ACTN</name>
<dbReference type="Gene3D" id="1.20.1250.20">
    <property type="entry name" value="MFS general substrate transporter like domains"/>
    <property type="match status" value="1"/>
</dbReference>
<dbReference type="EMBL" id="JAVREV010000003">
    <property type="protein sequence ID" value="MDT0442567.1"/>
    <property type="molecule type" value="Genomic_DNA"/>
</dbReference>
<dbReference type="PRINTS" id="PR01036">
    <property type="entry name" value="TCRTETB"/>
</dbReference>
<feature type="transmembrane region" description="Helical" evidence="9">
    <location>
        <begin position="339"/>
        <end position="358"/>
    </location>
</feature>
<dbReference type="InterPro" id="IPR004638">
    <property type="entry name" value="EmrB-like"/>
</dbReference>
<protein>
    <submittedName>
        <fullName evidence="11">DHA2 family efflux MFS transporter permease subunit</fullName>
    </submittedName>
</protein>
<evidence type="ECO:0000256" key="8">
    <source>
        <dbReference type="SAM" id="MobiDB-lite"/>
    </source>
</evidence>
<evidence type="ECO:0000313" key="12">
    <source>
        <dbReference type="Proteomes" id="UP001183615"/>
    </source>
</evidence>
<dbReference type="CDD" id="cd17321">
    <property type="entry name" value="MFS_MMR_MDR_like"/>
    <property type="match status" value="1"/>
</dbReference>
<feature type="region of interest" description="Disordered" evidence="8">
    <location>
        <begin position="504"/>
        <end position="546"/>
    </location>
</feature>
<comment type="subcellular location">
    <subcellularLocation>
        <location evidence="1">Cell membrane</location>
        <topology evidence="1">Multi-pass membrane protein</topology>
    </subcellularLocation>
</comment>
<dbReference type="NCBIfam" id="TIGR00711">
    <property type="entry name" value="efflux_EmrB"/>
    <property type="match status" value="1"/>
</dbReference>
<feature type="transmembrane region" description="Helical" evidence="9">
    <location>
        <begin position="145"/>
        <end position="166"/>
    </location>
</feature>
<evidence type="ECO:0000259" key="10">
    <source>
        <dbReference type="PROSITE" id="PS50850"/>
    </source>
</evidence>
<sequence length="546" mass="55845">MSSPPDGSVQTHYDNPRRWWALGALAMASLVLGFDTTILNVALPTLAADLGATTTEQQWIIDSFLIVFAATMLPAGMLGDRYGRRRLLVIGLMALLAGSLFGTLVDSAEMLIVARTVMGLGAALVAPLALSVVPTLFGPADRPKAIAVLAAALAAGLPLGPLLGGWLLDNFWWGSVFLINVPMAAIGIVACLLLVPESKDLAAPKVDALSTVLSVGGLASLVFGIIEGSSRGWDDLLVIGFLVGSVILLTALVLRERRQALPMFDLALLRNPGFAWNAVSTIMATLILTGLLFVVPQYLQAVRGESAMGTGVRLMPMMGGLLVAARACNLLVKAIGSRTTIVIGLLFLSLAGFIGSTTDVDSSYALAATWLTITGLGTGLTTIPAMDAALAHLPPGRSGVGSGLLMTGRQVGSAIGVALLGSVLSQVYQDNVSTDGLPGAAAEVVGESVVAAHLVAAEVGGTAGAGLAESANVAFMDAMSATLLFCAIGALVIALLVAWLMPSQPPGQEGTADTPDGDGAEDARREDTTGGASESSLTPADSRPTE</sequence>
<dbReference type="InterPro" id="IPR036259">
    <property type="entry name" value="MFS_trans_sf"/>
</dbReference>
<dbReference type="InterPro" id="IPR011701">
    <property type="entry name" value="MFS"/>
</dbReference>
<dbReference type="Pfam" id="PF07690">
    <property type="entry name" value="MFS_1"/>
    <property type="match status" value="1"/>
</dbReference>
<dbReference type="PANTHER" id="PTHR42718">
    <property type="entry name" value="MAJOR FACILITATOR SUPERFAMILY MULTIDRUG TRANSPORTER MFSC"/>
    <property type="match status" value="1"/>
</dbReference>
<feature type="transmembrane region" description="Helical" evidence="9">
    <location>
        <begin position="238"/>
        <end position="254"/>
    </location>
</feature>
<evidence type="ECO:0000313" key="11">
    <source>
        <dbReference type="EMBL" id="MDT0442567.1"/>
    </source>
</evidence>
<gene>
    <name evidence="11" type="ORF">RM779_08145</name>
</gene>
<evidence type="ECO:0000256" key="5">
    <source>
        <dbReference type="ARBA" id="ARBA00022989"/>
    </source>
</evidence>
<evidence type="ECO:0000256" key="1">
    <source>
        <dbReference type="ARBA" id="ARBA00004651"/>
    </source>
</evidence>
<feature type="transmembrane region" description="Helical" evidence="9">
    <location>
        <begin position="87"/>
        <end position="105"/>
    </location>
</feature>
<keyword evidence="12" id="KW-1185">Reference proteome</keyword>
<evidence type="ECO:0000256" key="9">
    <source>
        <dbReference type="SAM" id="Phobius"/>
    </source>
</evidence>
<feature type="transmembrane region" description="Helical" evidence="9">
    <location>
        <begin position="111"/>
        <end position="133"/>
    </location>
</feature>
<feature type="transmembrane region" description="Helical" evidence="9">
    <location>
        <begin position="274"/>
        <end position="294"/>
    </location>
</feature>
<keyword evidence="4 9" id="KW-0812">Transmembrane</keyword>
<dbReference type="Gene3D" id="1.20.1720.10">
    <property type="entry name" value="Multidrug resistance protein D"/>
    <property type="match status" value="1"/>
</dbReference>
<keyword evidence="2" id="KW-0813">Transport</keyword>
<evidence type="ECO:0000256" key="4">
    <source>
        <dbReference type="ARBA" id="ARBA00022692"/>
    </source>
</evidence>
<feature type="compositionally biased region" description="Polar residues" evidence="8">
    <location>
        <begin position="530"/>
        <end position="539"/>
    </location>
</feature>
<feature type="transmembrane region" description="Helical" evidence="9">
    <location>
        <begin position="364"/>
        <end position="390"/>
    </location>
</feature>
<comment type="caution">
    <text evidence="11">The sequence shown here is derived from an EMBL/GenBank/DDBJ whole genome shotgun (WGS) entry which is preliminary data.</text>
</comment>